<comment type="similarity">
    <text evidence="2">Belongs to the AB hydrolase superfamily. FUS2 hydrolase family.</text>
</comment>
<proteinExistence type="inferred from homology"/>
<keyword evidence="1 5" id="KW-0378">Hydrolase</keyword>
<dbReference type="InterPro" id="IPR029058">
    <property type="entry name" value="AB_hydrolase_fold"/>
</dbReference>
<dbReference type="Proteomes" id="UP000235162">
    <property type="component" value="Unassembled WGS sequence"/>
</dbReference>
<evidence type="ECO:0000256" key="2">
    <source>
        <dbReference type="ARBA" id="ARBA00038115"/>
    </source>
</evidence>
<keyword evidence="3" id="KW-0732">Signal</keyword>
<feature type="domain" description="AB hydrolase-1" evidence="4">
    <location>
        <begin position="60"/>
        <end position="270"/>
    </location>
</feature>
<comment type="caution">
    <text evidence="5">The sequence shown here is derived from an EMBL/GenBank/DDBJ whole genome shotgun (WGS) entry which is preliminary data.</text>
</comment>
<name>A0AAP8SPC8_9GAMM</name>
<gene>
    <name evidence="5" type="ORF">C0029_09445</name>
</gene>
<evidence type="ECO:0000313" key="5">
    <source>
        <dbReference type="EMBL" id="PLW87003.1"/>
    </source>
</evidence>
<dbReference type="AlphaFoldDB" id="A0AAP8SPC8"/>
<dbReference type="InterPro" id="IPR050261">
    <property type="entry name" value="FrsA_esterase"/>
</dbReference>
<evidence type="ECO:0000313" key="6">
    <source>
        <dbReference type="Proteomes" id="UP000235162"/>
    </source>
</evidence>
<dbReference type="GO" id="GO:0052689">
    <property type="term" value="F:carboxylic ester hydrolase activity"/>
    <property type="evidence" value="ECO:0007669"/>
    <property type="project" value="UniProtKB-ARBA"/>
</dbReference>
<sequence>MPWLISSLAYLVALSVTAADDPTPNPEFPPAIVELAIESDGNRLPGHIYLANGPGPHPTVLMLHGFPGNEKNLDIAQELRRQGFNTLFFHYRGAWGAEGDYSILTLDDDTAAVVDYLRQPQQASALRVDPGKISLLGHSLGGYTALAAGSQIEDLRCVGAMAPANPGLWQLGMAVEDDNALRLTAYADSLFMLNNFGGAQLLEQLRGAPLQALDTRAFGPGLKNKSVLFVVGEQDDVTPAQSMTLPVIEAYQKLPGFKVESHLIPGDHSFSENRLQLTGLLLKWLQRDCR</sequence>
<evidence type="ECO:0000259" key="4">
    <source>
        <dbReference type="Pfam" id="PF12697"/>
    </source>
</evidence>
<evidence type="ECO:0000256" key="3">
    <source>
        <dbReference type="SAM" id="SignalP"/>
    </source>
</evidence>
<reference evidence="5 6" key="1">
    <citation type="submission" date="2018-01" db="EMBL/GenBank/DDBJ databases">
        <title>The draft genome sequence of Halioglobus japonicus S1-36.</title>
        <authorList>
            <person name="Du Z.-J."/>
            <person name="Shi M.-J."/>
        </authorList>
    </citation>
    <scope>NUCLEOTIDE SEQUENCE [LARGE SCALE GENOMIC DNA]</scope>
    <source>
        <strain evidence="5 6">S1-36</strain>
    </source>
</reference>
<dbReference type="EMBL" id="PKUR01000002">
    <property type="protein sequence ID" value="PLW87003.1"/>
    <property type="molecule type" value="Genomic_DNA"/>
</dbReference>
<dbReference type="PANTHER" id="PTHR22946:SF9">
    <property type="entry name" value="POLYKETIDE TRANSFERASE AF380"/>
    <property type="match status" value="1"/>
</dbReference>
<evidence type="ECO:0000256" key="1">
    <source>
        <dbReference type="ARBA" id="ARBA00022801"/>
    </source>
</evidence>
<dbReference type="Pfam" id="PF12697">
    <property type="entry name" value="Abhydrolase_6"/>
    <property type="match status" value="1"/>
</dbReference>
<dbReference type="Gene3D" id="3.40.50.1820">
    <property type="entry name" value="alpha/beta hydrolase"/>
    <property type="match status" value="1"/>
</dbReference>
<feature type="chain" id="PRO_5042866397" evidence="3">
    <location>
        <begin position="19"/>
        <end position="290"/>
    </location>
</feature>
<accession>A0AAP8SPC8</accession>
<keyword evidence="6" id="KW-1185">Reference proteome</keyword>
<dbReference type="InterPro" id="IPR000073">
    <property type="entry name" value="AB_hydrolase_1"/>
</dbReference>
<protein>
    <submittedName>
        <fullName evidence="5">Alpha/beta hydrolase</fullName>
    </submittedName>
</protein>
<organism evidence="5 6">
    <name type="scientific">Halioglobus japonicus</name>
    <dbReference type="NCBI Taxonomy" id="930805"/>
    <lineage>
        <taxon>Bacteria</taxon>
        <taxon>Pseudomonadati</taxon>
        <taxon>Pseudomonadota</taxon>
        <taxon>Gammaproteobacteria</taxon>
        <taxon>Cellvibrionales</taxon>
        <taxon>Halieaceae</taxon>
        <taxon>Halioglobus</taxon>
    </lineage>
</organism>
<dbReference type="PANTHER" id="PTHR22946">
    <property type="entry name" value="DIENELACTONE HYDROLASE DOMAIN-CONTAINING PROTEIN-RELATED"/>
    <property type="match status" value="1"/>
</dbReference>
<dbReference type="SUPFAM" id="SSF53474">
    <property type="entry name" value="alpha/beta-Hydrolases"/>
    <property type="match status" value="1"/>
</dbReference>
<feature type="signal peptide" evidence="3">
    <location>
        <begin position="1"/>
        <end position="18"/>
    </location>
</feature>